<organism evidence="3 4">
    <name type="scientific">Caldicellulosiruptor changbaiensis</name>
    <dbReference type="NCBI Taxonomy" id="1222016"/>
    <lineage>
        <taxon>Bacteria</taxon>
        <taxon>Bacillati</taxon>
        <taxon>Bacillota</taxon>
        <taxon>Bacillota incertae sedis</taxon>
        <taxon>Caldicellulosiruptorales</taxon>
        <taxon>Caldicellulosiruptoraceae</taxon>
        <taxon>Caldicellulosiruptor</taxon>
    </lineage>
</organism>
<dbReference type="RefSeq" id="WP_127351622.1">
    <property type="nucleotide sequence ID" value="NZ_CP034791.1"/>
</dbReference>
<reference evidence="3 4" key="1">
    <citation type="submission" date="2018-12" db="EMBL/GenBank/DDBJ databases">
        <title>Genome sequence from the cellulolytic species, Caldicellulosiruptor changbaiensis.</title>
        <authorList>
            <person name="Blumer-Schuette S.E."/>
            <person name="Mendoza C."/>
        </authorList>
    </citation>
    <scope>NUCLEOTIDE SEQUENCE [LARGE SCALE GENOMIC DNA]</scope>
    <source>
        <strain evidence="3 4">CBS-Z</strain>
    </source>
</reference>
<feature type="domain" description="Serine aminopeptidase S33" evidence="2">
    <location>
        <begin position="90"/>
        <end position="226"/>
    </location>
</feature>
<dbReference type="InterPro" id="IPR022742">
    <property type="entry name" value="Hydrolase_4"/>
</dbReference>
<sequence length="364" mass="41463">MNLIAKTQKNKNKIIAAILFIILISFSICLLIITVLYSQAFKRCTSKDDKVYSLVKKYPNLVYKRVQFKSNAGQVLRGYIYYKKNNIEAKKGLIVVSHGFGGTHINYLDEINYFTDKGYYVLGFDNTGCGESERDSMIGLPQTVADLDYALRFIEKNNEFKNMPILLFGHSWGGYAVCTVLSYSHKIAGVVSCAGFNSPYEIVKTTAMDSYGRWGKVILPYLSLLERIKSGKLANVSAIDGIKKSSVPVLVIHSKDDDVVKLENSIYEACKHLNKTNVSLKLFDNKGHDIFLSDNALKYIRQKRNEFKELTSKYGSYKKIPKKILKDFQASINRKLMSEIDQDMMEQIVEFFDNAIELQKNRSM</sequence>
<dbReference type="AlphaFoldDB" id="A0A3T0D4X9"/>
<dbReference type="Pfam" id="PF12146">
    <property type="entry name" value="Hydrolase_4"/>
    <property type="match status" value="1"/>
</dbReference>
<dbReference type="GO" id="GO:0052651">
    <property type="term" value="P:monoacylglycerol catabolic process"/>
    <property type="evidence" value="ECO:0007669"/>
    <property type="project" value="TreeGrafter"/>
</dbReference>
<dbReference type="InterPro" id="IPR029058">
    <property type="entry name" value="AB_hydrolase_fold"/>
</dbReference>
<dbReference type="SUPFAM" id="SSF53474">
    <property type="entry name" value="alpha/beta-Hydrolases"/>
    <property type="match status" value="1"/>
</dbReference>
<keyword evidence="3" id="KW-0378">Hydrolase</keyword>
<dbReference type="PANTHER" id="PTHR12277">
    <property type="entry name" value="ALPHA/BETA HYDROLASE DOMAIN-CONTAINING PROTEIN"/>
    <property type="match status" value="1"/>
</dbReference>
<evidence type="ECO:0000259" key="2">
    <source>
        <dbReference type="Pfam" id="PF12146"/>
    </source>
</evidence>
<protein>
    <submittedName>
        <fullName evidence="3">Alpha/beta fold hydrolase</fullName>
    </submittedName>
</protein>
<name>A0A3T0D4X9_9FIRM</name>
<evidence type="ECO:0000313" key="3">
    <source>
        <dbReference type="EMBL" id="AZT90110.1"/>
    </source>
</evidence>
<dbReference type="PANTHER" id="PTHR12277:SF72">
    <property type="entry name" value="BAT5L PROTEIN"/>
    <property type="match status" value="1"/>
</dbReference>
<proteinExistence type="predicted"/>
<gene>
    <name evidence="3" type="ORF">ELD05_05325</name>
</gene>
<accession>A0A3T0D4X9</accession>
<dbReference type="GO" id="GO:0012505">
    <property type="term" value="C:endomembrane system"/>
    <property type="evidence" value="ECO:0007669"/>
    <property type="project" value="TreeGrafter"/>
</dbReference>
<dbReference type="GO" id="GO:0047372">
    <property type="term" value="F:monoacylglycerol lipase activity"/>
    <property type="evidence" value="ECO:0007669"/>
    <property type="project" value="TreeGrafter"/>
</dbReference>
<dbReference type="GO" id="GO:0004620">
    <property type="term" value="F:phospholipase activity"/>
    <property type="evidence" value="ECO:0007669"/>
    <property type="project" value="TreeGrafter"/>
</dbReference>
<feature type="transmembrane region" description="Helical" evidence="1">
    <location>
        <begin position="14"/>
        <end position="37"/>
    </location>
</feature>
<dbReference type="KEGG" id="ccha:ELD05_05325"/>
<keyword evidence="4" id="KW-1185">Reference proteome</keyword>
<dbReference type="GO" id="GO:0006660">
    <property type="term" value="P:phosphatidylserine catabolic process"/>
    <property type="evidence" value="ECO:0007669"/>
    <property type="project" value="TreeGrafter"/>
</dbReference>
<dbReference type="EMBL" id="CP034791">
    <property type="protein sequence ID" value="AZT90110.1"/>
    <property type="molecule type" value="Genomic_DNA"/>
</dbReference>
<dbReference type="Gene3D" id="3.40.50.1820">
    <property type="entry name" value="alpha/beta hydrolase"/>
    <property type="match status" value="1"/>
</dbReference>
<keyword evidence="1" id="KW-0472">Membrane</keyword>
<dbReference type="Proteomes" id="UP000282930">
    <property type="component" value="Chromosome"/>
</dbReference>
<keyword evidence="1" id="KW-1133">Transmembrane helix</keyword>
<evidence type="ECO:0000313" key="4">
    <source>
        <dbReference type="Proteomes" id="UP000282930"/>
    </source>
</evidence>
<evidence type="ECO:0000256" key="1">
    <source>
        <dbReference type="SAM" id="Phobius"/>
    </source>
</evidence>
<keyword evidence="1" id="KW-0812">Transmembrane</keyword>